<accession>A0A1H8R2X5</accession>
<dbReference type="InterPro" id="IPR036457">
    <property type="entry name" value="PPM-type-like_dom_sf"/>
</dbReference>
<dbReference type="RefSeq" id="WP_091498949.1">
    <property type="nucleotide sequence ID" value="NZ_FODJ01000009.1"/>
</dbReference>
<dbReference type="Proteomes" id="UP000199300">
    <property type="component" value="Unassembled WGS sequence"/>
</dbReference>
<proteinExistence type="predicted"/>
<dbReference type="SMART" id="SM00331">
    <property type="entry name" value="PP2C_SIG"/>
    <property type="match status" value="1"/>
</dbReference>
<feature type="domain" description="PPM-type phosphatase" evidence="1">
    <location>
        <begin position="9"/>
        <end position="286"/>
    </location>
</feature>
<dbReference type="Gene3D" id="3.60.40.10">
    <property type="entry name" value="PPM-type phosphatase domain"/>
    <property type="match status" value="1"/>
</dbReference>
<protein>
    <submittedName>
        <fullName evidence="2">Protein phosphatase 2C</fullName>
    </submittedName>
</protein>
<dbReference type="InterPro" id="IPR001932">
    <property type="entry name" value="PPM-type_phosphatase-like_dom"/>
</dbReference>
<organism evidence="2 3">
    <name type="scientific">Amphibacillus marinus</name>
    <dbReference type="NCBI Taxonomy" id="872970"/>
    <lineage>
        <taxon>Bacteria</taxon>
        <taxon>Bacillati</taxon>
        <taxon>Bacillota</taxon>
        <taxon>Bacilli</taxon>
        <taxon>Bacillales</taxon>
        <taxon>Bacillaceae</taxon>
        <taxon>Amphibacillus</taxon>
    </lineage>
</organism>
<dbReference type="PROSITE" id="PS51746">
    <property type="entry name" value="PPM_2"/>
    <property type="match status" value="1"/>
</dbReference>
<dbReference type="CDD" id="cd00143">
    <property type="entry name" value="PP2Cc"/>
    <property type="match status" value="1"/>
</dbReference>
<reference evidence="2 3" key="1">
    <citation type="submission" date="2016-10" db="EMBL/GenBank/DDBJ databases">
        <authorList>
            <person name="de Groot N.N."/>
        </authorList>
    </citation>
    <scope>NUCLEOTIDE SEQUENCE [LARGE SCALE GENOMIC DNA]</scope>
    <source>
        <strain evidence="2 3">CGMCC 1.10434</strain>
    </source>
</reference>
<dbReference type="SUPFAM" id="SSF81606">
    <property type="entry name" value="PP2C-like"/>
    <property type="match status" value="1"/>
</dbReference>
<dbReference type="SMART" id="SM00332">
    <property type="entry name" value="PP2Cc"/>
    <property type="match status" value="1"/>
</dbReference>
<evidence type="ECO:0000259" key="1">
    <source>
        <dbReference type="PROSITE" id="PS51746"/>
    </source>
</evidence>
<dbReference type="EMBL" id="FODJ01000009">
    <property type="protein sequence ID" value="SEO61009.1"/>
    <property type="molecule type" value="Genomic_DNA"/>
</dbReference>
<evidence type="ECO:0000313" key="2">
    <source>
        <dbReference type="EMBL" id="SEO61009.1"/>
    </source>
</evidence>
<name>A0A1H8R2X5_9BACI</name>
<dbReference type="AlphaFoldDB" id="A0A1H8R2X5"/>
<dbReference type="OrthoDB" id="9801841at2"/>
<sequence>MFKRTKAWSIGLTTDKGPVKKVNEDRMLLRLIKDSVGDELLFALVADGMGGYQYGDLASQTIVDFFENWLDQYGANLFLADHPFIYLEQALPLAFSTLNDKLIEYGDFYQKKLGSTLTLLVLYKGRYFVGHVGDSRIYHWEKIQPYRFDQTDRLYPIEPETEALAPNQTLTQLTDDHSWVNQQVKQGQLSKQAAQSHPKRHVLLQCLGIEAKLDPYFTQGAYQIADIFVLCSDGVHTILPEQKLISAIELLTNQPSRFQQQADLLVQLVSASEGATDNITLMLIQPRYLVRPRGFKHKVAQLFLG</sequence>
<evidence type="ECO:0000313" key="3">
    <source>
        <dbReference type="Proteomes" id="UP000199300"/>
    </source>
</evidence>
<keyword evidence="3" id="KW-1185">Reference proteome</keyword>
<dbReference type="Pfam" id="PF13672">
    <property type="entry name" value="PP2C_2"/>
    <property type="match status" value="1"/>
</dbReference>
<dbReference type="STRING" id="872970.SAMN04488134_109141"/>
<gene>
    <name evidence="2" type="ORF">SAMN04488134_109141</name>
</gene>